<dbReference type="SUPFAM" id="SSF63748">
    <property type="entry name" value="Tudor/PWWP/MBT"/>
    <property type="match status" value="2"/>
</dbReference>
<evidence type="ECO:0000256" key="4">
    <source>
        <dbReference type="ARBA" id="ARBA00022741"/>
    </source>
</evidence>
<dbReference type="GO" id="GO:0051321">
    <property type="term" value="P:meiotic cell cycle"/>
    <property type="evidence" value="ECO:0007669"/>
    <property type="project" value="UniProtKB-KW"/>
</dbReference>
<dbReference type="Gene3D" id="2.40.50.90">
    <property type="match status" value="1"/>
</dbReference>
<name>A0A1Q3EW10_CULTA</name>
<dbReference type="InterPro" id="IPR011545">
    <property type="entry name" value="DEAD/DEAH_box_helicase_dom"/>
</dbReference>
<reference evidence="17" key="1">
    <citation type="submission" date="2017-01" db="EMBL/GenBank/DDBJ databases">
        <title>A deep insight into the sialotranscriptome of adult male and female Cluex tarsalis mosquitoes.</title>
        <authorList>
            <person name="Ribeiro J.M."/>
            <person name="Moreira F."/>
            <person name="Bernard K.A."/>
            <person name="Calvo E."/>
        </authorList>
    </citation>
    <scope>NUCLEOTIDE SEQUENCE</scope>
    <source>
        <strain evidence="17">Kern County</strain>
        <tissue evidence="17">Salivary glands</tissue>
    </source>
</reference>
<dbReference type="PROSITE" id="PS51192">
    <property type="entry name" value="HELICASE_ATP_BIND_1"/>
    <property type="match status" value="1"/>
</dbReference>
<evidence type="ECO:0000256" key="12">
    <source>
        <dbReference type="ARBA" id="ARBA00047984"/>
    </source>
</evidence>
<evidence type="ECO:0000259" key="15">
    <source>
        <dbReference type="PROSITE" id="PS51192"/>
    </source>
</evidence>
<dbReference type="InterPro" id="IPR002999">
    <property type="entry name" value="Tudor"/>
</dbReference>
<proteinExistence type="predicted"/>
<evidence type="ECO:0000256" key="13">
    <source>
        <dbReference type="SAM" id="MobiDB-lite"/>
    </source>
</evidence>
<feature type="domain" description="Helicase ATP-binding" evidence="15">
    <location>
        <begin position="589"/>
        <end position="771"/>
    </location>
</feature>
<evidence type="ECO:0000256" key="7">
    <source>
        <dbReference type="ARBA" id="ARBA00022806"/>
    </source>
</evidence>
<dbReference type="GO" id="GO:0003676">
    <property type="term" value="F:nucleic acid binding"/>
    <property type="evidence" value="ECO:0007669"/>
    <property type="project" value="InterPro"/>
</dbReference>
<dbReference type="Gene3D" id="2.60.40.790">
    <property type="match status" value="1"/>
</dbReference>
<dbReference type="Gene3D" id="2.30.30.140">
    <property type="match status" value="2"/>
</dbReference>
<dbReference type="InterPro" id="IPR014001">
    <property type="entry name" value="Helicase_ATP-bd"/>
</dbReference>
<feature type="region of interest" description="Disordered" evidence="13">
    <location>
        <begin position="240"/>
        <end position="396"/>
    </location>
</feature>
<organism evidence="17">
    <name type="scientific">Culex tarsalis</name>
    <name type="common">Encephalitis mosquito</name>
    <dbReference type="NCBI Taxonomy" id="7177"/>
    <lineage>
        <taxon>Eukaryota</taxon>
        <taxon>Metazoa</taxon>
        <taxon>Ecdysozoa</taxon>
        <taxon>Arthropoda</taxon>
        <taxon>Hexapoda</taxon>
        <taxon>Insecta</taxon>
        <taxon>Pterygota</taxon>
        <taxon>Neoptera</taxon>
        <taxon>Endopterygota</taxon>
        <taxon>Diptera</taxon>
        <taxon>Nematocera</taxon>
        <taxon>Culicoidea</taxon>
        <taxon>Culicidae</taxon>
        <taxon>Culicinae</taxon>
        <taxon>Culicini</taxon>
        <taxon>Culex</taxon>
        <taxon>Culex</taxon>
    </lineage>
</organism>
<dbReference type="GO" id="GO:0007283">
    <property type="term" value="P:spermatogenesis"/>
    <property type="evidence" value="ECO:0007669"/>
    <property type="project" value="UniProtKB-KW"/>
</dbReference>
<keyword evidence="9" id="KW-0744">Spermatogenesis</keyword>
<dbReference type="GO" id="GO:0031047">
    <property type="term" value="P:regulatory ncRNA-mediated gene silencing"/>
    <property type="evidence" value="ECO:0007669"/>
    <property type="project" value="UniProtKB-KW"/>
</dbReference>
<dbReference type="CDD" id="cd20435">
    <property type="entry name" value="Tudor_TDRD12_rpt2"/>
    <property type="match status" value="1"/>
</dbReference>
<evidence type="ECO:0000256" key="9">
    <source>
        <dbReference type="ARBA" id="ARBA00022871"/>
    </source>
</evidence>
<feature type="compositionally biased region" description="Acidic residues" evidence="13">
    <location>
        <begin position="1791"/>
        <end position="1804"/>
    </location>
</feature>
<keyword evidence="10" id="KW-0943">RNA-mediated gene silencing</keyword>
<keyword evidence="6" id="KW-0378">Hydrolase</keyword>
<evidence type="ECO:0000256" key="6">
    <source>
        <dbReference type="ARBA" id="ARBA00022801"/>
    </source>
</evidence>
<dbReference type="Pfam" id="PF00270">
    <property type="entry name" value="DEAD"/>
    <property type="match status" value="1"/>
</dbReference>
<keyword evidence="8" id="KW-0067">ATP-binding</keyword>
<feature type="compositionally biased region" description="Polar residues" evidence="13">
    <location>
        <begin position="374"/>
        <end position="396"/>
    </location>
</feature>
<dbReference type="EMBL" id="GFDL01015550">
    <property type="protein sequence ID" value="JAV19495.1"/>
    <property type="molecule type" value="Transcribed_RNA"/>
</dbReference>
<dbReference type="InterPro" id="IPR035437">
    <property type="entry name" value="SNase_OB-fold_sf"/>
</dbReference>
<feature type="region of interest" description="Disordered" evidence="13">
    <location>
        <begin position="1769"/>
        <end position="1806"/>
    </location>
</feature>
<evidence type="ECO:0000256" key="11">
    <source>
        <dbReference type="ARBA" id="ARBA00023254"/>
    </source>
</evidence>
<evidence type="ECO:0000259" key="14">
    <source>
        <dbReference type="PROSITE" id="PS50304"/>
    </source>
</evidence>
<keyword evidence="11" id="KW-0469">Meiosis</keyword>
<dbReference type="PANTHER" id="PTHR22655:SF2">
    <property type="entry name" value="ATP-DEPENDENT RNA HELICASE TDRD12-RELATED"/>
    <property type="match status" value="1"/>
</dbReference>
<accession>A0A1Q3EW10</accession>
<feature type="compositionally biased region" description="Polar residues" evidence="13">
    <location>
        <begin position="265"/>
        <end position="277"/>
    </location>
</feature>
<dbReference type="InterPro" id="IPR027417">
    <property type="entry name" value="P-loop_NTPase"/>
</dbReference>
<feature type="region of interest" description="Disordered" evidence="13">
    <location>
        <begin position="1267"/>
        <end position="1334"/>
    </location>
</feature>
<dbReference type="CDD" id="cd06463">
    <property type="entry name" value="p23_like"/>
    <property type="match status" value="1"/>
</dbReference>
<dbReference type="GO" id="GO:0016787">
    <property type="term" value="F:hydrolase activity"/>
    <property type="evidence" value="ECO:0007669"/>
    <property type="project" value="UniProtKB-KW"/>
</dbReference>
<dbReference type="PROSITE" id="PS51203">
    <property type="entry name" value="CS"/>
    <property type="match status" value="1"/>
</dbReference>
<sequence length="1821" mass="208170">MEDEAIRITHYINPHMFWYKPESAYVHNLEEKRFQLKIDEYCQQHFRRASSDSYYDGFPGEVVAVLDFDRNKWCRCVVDEIIEDGNREKRYILWAIDDGAPIQSSSRFINPLPDDLTSEATIKVKRGSIKNVLPSECVYDPNEDKVVAKVTNRWDPNAVTMLQSIIQNGSEIYFRNVTRHKVCNVLTHFGDLEIVTRGSRQFDATRVLTETRRAYAVEPRDFIAKLSEIQTMSENRYRLPQAQENGKNGQAIKPTTPGRPYRPEPNQTRSDLPSNFEINGVNEEDFDESASMIRPNTTGRPRPPQQQSYEKAIPENSNSDEDLYPLAPERSNGTTRGNERAIFQQKTRKPNPQSLGDPRVSKSPVEPPKASGFEPSNRSNANSTVDGSPEQQPPKSTVSFASKLEMRKKLRAASKATPPAVPEQQPPKSKYDTPLNLIPAGFNMGNISFENGRAVAGGGSSDSSERKAKQPSPGGFKLRQSAAAAKPTQQQHQQQVLQVNGRDDSRESSDFSGAGGKVYMSKTTSRFEQYVDEEACIRSKLTHQRLLVHGKRPVKPVDTLENVNFCEDVHRELAAMRFRSIQRIQTYGWPHILRGNSFFCVNAAETGKTFTYLPAICSSVVRLHKEDLVPKGAGPLAIVICRSSREVQRVASYCKRILNSSINKSMSVLEAFGARDIPKVCNLLLNSCAILVSTAPAYRRLYENMPNAFVRDRIQTVVIDDIDVVVERFASELQLLCKNCDKPELQMVVTATYWNPMFAGFLRKYKNMIICIGAYLEAAIYGKSKLMLKVLRTHNDADENRHWDAKLNEVVEFLNKNNYQNERTLVCCSEPSEVCEIVERLKSQSITHMFCNDSTMLTKMDGFRNWDKQPAGEMLVMVCYDAILPDLEICMAQHIIHFSLAKSWTSFTRRFACAFGFYSNPFVEAGTNQQQQQSKTASSLIMLDENNNEQLPTLVKFLQIHNHNVPDAVLKLANNIRIQQEEQKMAVGNPVDFCHQLLDFGKCRSNGCRKRHVFTTSDLPVGAVPTTGIIKMKIFAIFSPTHYAVRVLEHRDYGARGWTKVNDSNEFFQLDMKLQQHFSNEDRHCSHGNVHHNDWCVIFDEHRYWRCRIMSMEPKKENSSSRMVKVKLLDIGRTLDCVSTELLHLPDEFRRLPAQAIDVRIVGVVPHDFETEWDKRVTATIRTWIEKYTKKEEFHVEGKVLLAVKDTIWVDTIRLVEHLSQVNTEIHEINVKTEIVGNKNFGVTDKEPLELLTQMVADCEAFRKRARDGVSSESEDEGVNLSENAPSPRGSDEFFRGEGKLTEIDKPEVAQQQPPKGLLRPMEFSDTDSDDCASEVVDNNADESKEDKQVEKVEEQILVPVRKFSEVYDELRKDETSEVFISYYYAPDNFYVCRVSQFVHISAMIANFTKEETNLVPLEQPQVGAYCLVLYDNGYQRAKITQIDDPRDIRVFFLDLGGFETYLSVDLFQLPDDLLKASAFCAIKAEVACLLPREEGETRWSDEVSDRIYDEVLANYERFNAEVIEQTSRSPVDVLIHCHTYRLLLSGPEPEPVSWLFDDIVDRKLARYIEEERPNSIDFNFDDAELKELFAPDGANQQPRLQPVEETDDSGARIEEIVESKEQTKTEEQPQAIVSSKLALLKQRRLRKKKSSSNPMNYPRLKCDFRSPKTIWRQDDALVVIRVSAPEYVKYDLTIDTDSVKLCYVHEGEKYLLSLVLFAAIRPEHAIHEVRGLSIMIRLVKLVQTMQWPSLMRQGDKVPWLQQSLEVPNSDETDCTEGFERAQPTVPNLDMSDDSFSEEPEFSDQYDRFDPIEDDYFLRDD</sequence>
<feature type="region of interest" description="Disordered" evidence="13">
    <location>
        <begin position="1592"/>
        <end position="1611"/>
    </location>
</feature>
<evidence type="ECO:0000256" key="5">
    <source>
        <dbReference type="ARBA" id="ARBA00022782"/>
    </source>
</evidence>
<keyword evidence="3" id="KW-0677">Repeat</keyword>
<evidence type="ECO:0000256" key="1">
    <source>
        <dbReference type="ARBA" id="ARBA00012552"/>
    </source>
</evidence>
<dbReference type="GO" id="GO:0042078">
    <property type="term" value="P:germ-line stem cell division"/>
    <property type="evidence" value="ECO:0007669"/>
    <property type="project" value="TreeGrafter"/>
</dbReference>
<dbReference type="PROSITE" id="PS50304">
    <property type="entry name" value="TUDOR"/>
    <property type="match status" value="1"/>
</dbReference>
<dbReference type="GO" id="GO:0003724">
    <property type="term" value="F:RNA helicase activity"/>
    <property type="evidence" value="ECO:0007669"/>
    <property type="project" value="UniProtKB-EC"/>
</dbReference>
<keyword evidence="2" id="KW-0217">Developmental protein</keyword>
<feature type="compositionally biased region" description="Low complexity" evidence="13">
    <location>
        <begin position="489"/>
        <end position="499"/>
    </location>
</feature>
<dbReference type="SUPFAM" id="SSF49764">
    <property type="entry name" value="HSP20-like chaperones"/>
    <property type="match status" value="1"/>
</dbReference>
<evidence type="ECO:0000256" key="2">
    <source>
        <dbReference type="ARBA" id="ARBA00022473"/>
    </source>
</evidence>
<keyword evidence="7" id="KW-0347">Helicase</keyword>
<keyword evidence="5" id="KW-0221">Differentiation</keyword>
<dbReference type="InterPro" id="IPR007052">
    <property type="entry name" value="CS_dom"/>
</dbReference>
<evidence type="ECO:0000313" key="17">
    <source>
        <dbReference type="EMBL" id="JAV19495.1"/>
    </source>
</evidence>
<feature type="region of interest" description="Disordered" evidence="13">
    <location>
        <begin position="453"/>
        <end position="516"/>
    </location>
</feature>
<dbReference type="SMART" id="SM00333">
    <property type="entry name" value="TUDOR"/>
    <property type="match status" value="2"/>
</dbReference>
<feature type="compositionally biased region" description="Basic and acidic residues" evidence="13">
    <location>
        <begin position="1290"/>
        <end position="1308"/>
    </location>
</feature>
<feature type="region of interest" description="Disordered" evidence="13">
    <location>
        <begin position="409"/>
        <end position="434"/>
    </location>
</feature>
<feature type="domain" description="Tudor" evidence="14">
    <location>
        <begin position="1420"/>
        <end position="1477"/>
    </location>
</feature>
<feature type="compositionally biased region" description="Polar residues" evidence="13">
    <location>
        <begin position="294"/>
        <end position="309"/>
    </location>
</feature>
<dbReference type="Pfam" id="PF00567">
    <property type="entry name" value="TUDOR"/>
    <property type="match status" value="2"/>
</dbReference>
<evidence type="ECO:0000256" key="8">
    <source>
        <dbReference type="ARBA" id="ARBA00022840"/>
    </source>
</evidence>
<dbReference type="InterPro" id="IPR008978">
    <property type="entry name" value="HSP20-like_chaperone"/>
</dbReference>
<dbReference type="Gene3D" id="3.40.50.300">
    <property type="entry name" value="P-loop containing nucleotide triphosphate hydrolases"/>
    <property type="match status" value="2"/>
</dbReference>
<dbReference type="PANTHER" id="PTHR22655">
    <property type="entry name" value="ATP-DEPENDENT RNA HELICASE TDRD12-RELATED"/>
    <property type="match status" value="1"/>
</dbReference>
<evidence type="ECO:0000256" key="10">
    <source>
        <dbReference type="ARBA" id="ARBA00023158"/>
    </source>
</evidence>
<keyword evidence="4" id="KW-0547">Nucleotide-binding</keyword>
<evidence type="ECO:0000259" key="16">
    <source>
        <dbReference type="PROSITE" id="PS51203"/>
    </source>
</evidence>
<dbReference type="SUPFAM" id="SSF52540">
    <property type="entry name" value="P-loop containing nucleoside triphosphate hydrolases"/>
    <property type="match status" value="2"/>
</dbReference>
<evidence type="ECO:0000256" key="3">
    <source>
        <dbReference type="ARBA" id="ARBA00022737"/>
    </source>
</evidence>
<feature type="domain" description="CS" evidence="16">
    <location>
        <begin position="1665"/>
        <end position="1752"/>
    </location>
</feature>
<dbReference type="GO" id="GO:0005737">
    <property type="term" value="C:cytoplasm"/>
    <property type="evidence" value="ECO:0007669"/>
    <property type="project" value="UniProtKB-ARBA"/>
</dbReference>
<dbReference type="EC" id="3.6.4.13" evidence="1"/>
<dbReference type="GO" id="GO:0005524">
    <property type="term" value="F:ATP binding"/>
    <property type="evidence" value="ECO:0007669"/>
    <property type="project" value="UniProtKB-KW"/>
</dbReference>
<comment type="catalytic activity">
    <reaction evidence="12">
        <text>ATP + H2O = ADP + phosphate + H(+)</text>
        <dbReference type="Rhea" id="RHEA:13065"/>
        <dbReference type="ChEBI" id="CHEBI:15377"/>
        <dbReference type="ChEBI" id="CHEBI:15378"/>
        <dbReference type="ChEBI" id="CHEBI:30616"/>
        <dbReference type="ChEBI" id="CHEBI:43474"/>
        <dbReference type="ChEBI" id="CHEBI:456216"/>
        <dbReference type="EC" id="3.6.4.13"/>
    </reaction>
</comment>
<protein>
    <recommendedName>
        <fullName evidence="1">RNA helicase</fullName>
        <ecNumber evidence="1">3.6.4.13</ecNumber>
    </recommendedName>
</protein>